<reference evidence="8 9" key="1">
    <citation type="submission" date="2019-03" db="EMBL/GenBank/DDBJ databases">
        <title>Genomic Encyclopedia of Type Strains, Phase IV (KMG-IV): sequencing the most valuable type-strain genomes for metagenomic binning, comparative biology and taxonomic classification.</title>
        <authorList>
            <person name="Goeker M."/>
        </authorList>
    </citation>
    <scope>NUCLEOTIDE SEQUENCE [LARGE SCALE GENOMIC DNA]</scope>
    <source>
        <strain evidence="8 9">DSM 45775</strain>
    </source>
</reference>
<feature type="transmembrane region" description="Helical" evidence="6">
    <location>
        <begin position="363"/>
        <end position="383"/>
    </location>
</feature>
<feature type="transmembrane region" description="Helical" evidence="6">
    <location>
        <begin position="281"/>
        <end position="298"/>
    </location>
</feature>
<dbReference type="GO" id="GO:0022857">
    <property type="term" value="F:transmembrane transporter activity"/>
    <property type="evidence" value="ECO:0007669"/>
    <property type="project" value="InterPro"/>
</dbReference>
<feature type="transmembrane region" description="Helical" evidence="6">
    <location>
        <begin position="232"/>
        <end position="252"/>
    </location>
</feature>
<keyword evidence="4 6" id="KW-1133">Transmembrane helix</keyword>
<evidence type="ECO:0000256" key="6">
    <source>
        <dbReference type="SAM" id="Phobius"/>
    </source>
</evidence>
<dbReference type="OrthoDB" id="3282774at2"/>
<feature type="transmembrane region" description="Helical" evidence="6">
    <location>
        <begin position="304"/>
        <end position="327"/>
    </location>
</feature>
<dbReference type="CDD" id="cd17321">
    <property type="entry name" value="MFS_MMR_MDR_like"/>
    <property type="match status" value="1"/>
</dbReference>
<protein>
    <submittedName>
        <fullName evidence="8">MFS transporter</fullName>
    </submittedName>
</protein>
<dbReference type="PANTHER" id="PTHR42718">
    <property type="entry name" value="MAJOR FACILITATOR SUPERFAMILY MULTIDRUG TRANSPORTER MFSC"/>
    <property type="match status" value="1"/>
</dbReference>
<proteinExistence type="predicted"/>
<comment type="caution">
    <text evidence="8">The sequence shown here is derived from an EMBL/GenBank/DDBJ whole genome shotgun (WGS) entry which is preliminary data.</text>
</comment>
<feature type="transmembrane region" description="Helical" evidence="6">
    <location>
        <begin position="18"/>
        <end position="43"/>
    </location>
</feature>
<accession>A0A4R6VF37</accession>
<keyword evidence="3 6" id="KW-0812">Transmembrane</keyword>
<feature type="transmembrane region" description="Helical" evidence="6">
    <location>
        <begin position="172"/>
        <end position="193"/>
    </location>
</feature>
<dbReference type="InterPro" id="IPR020846">
    <property type="entry name" value="MFS_dom"/>
</dbReference>
<keyword evidence="9" id="KW-1185">Reference proteome</keyword>
<feature type="transmembrane region" description="Helical" evidence="6">
    <location>
        <begin position="110"/>
        <end position="132"/>
    </location>
</feature>
<gene>
    <name evidence="8" type="ORF">EV188_103435</name>
</gene>
<dbReference type="RefSeq" id="WP_133826745.1">
    <property type="nucleotide sequence ID" value="NZ_BAABHR010000011.1"/>
</dbReference>
<evidence type="ECO:0000256" key="5">
    <source>
        <dbReference type="ARBA" id="ARBA00023136"/>
    </source>
</evidence>
<evidence type="ECO:0000256" key="1">
    <source>
        <dbReference type="ARBA" id="ARBA00004651"/>
    </source>
</evidence>
<dbReference type="Proteomes" id="UP000295705">
    <property type="component" value="Unassembled WGS sequence"/>
</dbReference>
<evidence type="ECO:0000256" key="3">
    <source>
        <dbReference type="ARBA" id="ARBA00022692"/>
    </source>
</evidence>
<dbReference type="InterPro" id="IPR011701">
    <property type="entry name" value="MFS"/>
</dbReference>
<feature type="transmembrane region" description="Helical" evidence="6">
    <location>
        <begin position="55"/>
        <end position="73"/>
    </location>
</feature>
<evidence type="ECO:0000313" key="9">
    <source>
        <dbReference type="Proteomes" id="UP000295705"/>
    </source>
</evidence>
<dbReference type="AlphaFoldDB" id="A0A4R6VF37"/>
<comment type="subcellular location">
    <subcellularLocation>
        <location evidence="1">Cell membrane</location>
        <topology evidence="1">Multi-pass membrane protein</topology>
    </subcellularLocation>
</comment>
<feature type="transmembrane region" description="Helical" evidence="6">
    <location>
        <begin position="205"/>
        <end position="226"/>
    </location>
</feature>
<evidence type="ECO:0000256" key="4">
    <source>
        <dbReference type="ARBA" id="ARBA00022989"/>
    </source>
</evidence>
<dbReference type="Gene3D" id="1.20.1250.20">
    <property type="entry name" value="MFS general substrate transporter like domains"/>
    <property type="match status" value="1"/>
</dbReference>
<sequence>MAGAVNEERAARHGHDRLLALLLAMAMFVLVVDTSLMNVSIAAVVRDLGTTVSGVQSAIALEALVSAAFIIIGGKVGDLIGRKRAYVLGLLAYAAGALAMTLAQGLTIVVVMWAIVGGLGAALLLPAMQSLIHGNFEGAARKRVYALVGAAAAIAAAVGPLLGGFITTVLTWRLGFAFEVLVVAGVLSGIRLVRDAPYTGPRRVDLVGSVLSVLGMGGIVLGILVWQEGGEAVGALLLVGVAALGLLAGWLVRRRRRGQPALLDAGLFASPWFRLGISQQMLQQIALGGTMIALPIYLQMVLEYSALLAGLSLAPLSLTMFVVALVAGRRAGRRRPATVVRVGFLLIVVGNVALIALVPRADFGWALLLPLAVVGAGFGLLVSQLNAYTLGPVPEERASEAAGVNSAAGSFGLSLGLALAGAVMLAVLATTFTTETRASTVLDPADQDRVAAVLEHDAQVMSNTGLAELLADEPAAARDEVVRINTEARPPALQAALLVPLVAGSLGVLLTFGMTRLRDPEQSGTSDTVLGG</sequence>
<feature type="transmembrane region" description="Helical" evidence="6">
    <location>
        <begin position="85"/>
        <end position="104"/>
    </location>
</feature>
<evidence type="ECO:0000259" key="7">
    <source>
        <dbReference type="PROSITE" id="PS50850"/>
    </source>
</evidence>
<dbReference type="SUPFAM" id="SSF103473">
    <property type="entry name" value="MFS general substrate transporter"/>
    <property type="match status" value="1"/>
</dbReference>
<evidence type="ECO:0000313" key="8">
    <source>
        <dbReference type="EMBL" id="TDQ60931.1"/>
    </source>
</evidence>
<feature type="domain" description="Major facilitator superfamily (MFS) profile" evidence="7">
    <location>
        <begin position="19"/>
        <end position="447"/>
    </location>
</feature>
<dbReference type="Gene3D" id="1.20.1720.10">
    <property type="entry name" value="Multidrug resistance protein D"/>
    <property type="match status" value="1"/>
</dbReference>
<feature type="transmembrane region" description="Helical" evidence="6">
    <location>
        <begin position="492"/>
        <end position="512"/>
    </location>
</feature>
<feature type="transmembrane region" description="Helical" evidence="6">
    <location>
        <begin position="339"/>
        <end position="357"/>
    </location>
</feature>
<dbReference type="Pfam" id="PF07690">
    <property type="entry name" value="MFS_1"/>
    <property type="match status" value="1"/>
</dbReference>
<dbReference type="EMBL" id="SNYO01000003">
    <property type="protein sequence ID" value="TDQ60931.1"/>
    <property type="molecule type" value="Genomic_DNA"/>
</dbReference>
<dbReference type="PANTHER" id="PTHR42718:SF9">
    <property type="entry name" value="MAJOR FACILITATOR SUPERFAMILY MULTIDRUG TRANSPORTER MFSC"/>
    <property type="match status" value="1"/>
</dbReference>
<feature type="transmembrane region" description="Helical" evidence="6">
    <location>
        <begin position="404"/>
        <end position="429"/>
    </location>
</feature>
<dbReference type="InterPro" id="IPR036259">
    <property type="entry name" value="MFS_trans_sf"/>
</dbReference>
<dbReference type="GO" id="GO:0005886">
    <property type="term" value="C:plasma membrane"/>
    <property type="evidence" value="ECO:0007669"/>
    <property type="project" value="UniProtKB-SubCell"/>
</dbReference>
<dbReference type="PROSITE" id="PS50850">
    <property type="entry name" value="MFS"/>
    <property type="match status" value="1"/>
</dbReference>
<feature type="transmembrane region" description="Helical" evidence="6">
    <location>
        <begin position="144"/>
        <end position="166"/>
    </location>
</feature>
<keyword evidence="5 6" id="KW-0472">Membrane</keyword>
<name>A0A4R6VF37_9PSEU</name>
<organism evidence="8 9">
    <name type="scientific">Actinomycetospora succinea</name>
    <dbReference type="NCBI Taxonomy" id="663603"/>
    <lineage>
        <taxon>Bacteria</taxon>
        <taxon>Bacillati</taxon>
        <taxon>Actinomycetota</taxon>
        <taxon>Actinomycetes</taxon>
        <taxon>Pseudonocardiales</taxon>
        <taxon>Pseudonocardiaceae</taxon>
        <taxon>Actinomycetospora</taxon>
    </lineage>
</organism>
<evidence type="ECO:0000256" key="2">
    <source>
        <dbReference type="ARBA" id="ARBA00022448"/>
    </source>
</evidence>
<keyword evidence="2" id="KW-0813">Transport</keyword>